<evidence type="ECO:0000259" key="1">
    <source>
        <dbReference type="PROSITE" id="PS51186"/>
    </source>
</evidence>
<name>A0ABU0EKE9_9CELL</name>
<dbReference type="PROSITE" id="PS51186">
    <property type="entry name" value="GNAT"/>
    <property type="match status" value="1"/>
</dbReference>
<dbReference type="Gene3D" id="3.40.630.30">
    <property type="match status" value="1"/>
</dbReference>
<dbReference type="Proteomes" id="UP001239626">
    <property type="component" value="Unassembled WGS sequence"/>
</dbReference>
<proteinExistence type="predicted"/>
<dbReference type="InterPro" id="IPR016181">
    <property type="entry name" value="Acyl_CoA_acyltransferase"/>
</dbReference>
<evidence type="ECO:0000313" key="2">
    <source>
        <dbReference type="EMBL" id="MDQ0375548.1"/>
    </source>
</evidence>
<reference evidence="2 3" key="1">
    <citation type="submission" date="2023-07" db="EMBL/GenBank/DDBJ databases">
        <title>Sorghum-associated microbial communities from plants grown in Nebraska, USA.</title>
        <authorList>
            <person name="Schachtman D."/>
        </authorList>
    </citation>
    <scope>NUCLEOTIDE SEQUENCE [LARGE SCALE GENOMIC DNA]</scope>
    <source>
        <strain evidence="2 3">BE332</strain>
    </source>
</reference>
<dbReference type="SUPFAM" id="SSF55729">
    <property type="entry name" value="Acyl-CoA N-acyltransferases (Nat)"/>
    <property type="match status" value="1"/>
</dbReference>
<gene>
    <name evidence="2" type="ORF">J2X26_003886</name>
</gene>
<protein>
    <submittedName>
        <fullName evidence="2">GNAT superfamily N-acetyltransferase</fullName>
    </submittedName>
</protein>
<feature type="domain" description="N-acetyltransferase" evidence="1">
    <location>
        <begin position="4"/>
        <end position="188"/>
    </location>
</feature>
<keyword evidence="3" id="KW-1185">Reference proteome</keyword>
<dbReference type="InterPro" id="IPR000182">
    <property type="entry name" value="GNAT_dom"/>
</dbReference>
<dbReference type="RefSeq" id="WP_307494349.1">
    <property type="nucleotide sequence ID" value="NZ_JAUSVB010000006.1"/>
</dbReference>
<dbReference type="Pfam" id="PF00583">
    <property type="entry name" value="Acetyltransf_1"/>
    <property type="match status" value="1"/>
</dbReference>
<organism evidence="2 3">
    <name type="scientific">Cellulomonas humilata</name>
    <dbReference type="NCBI Taxonomy" id="144055"/>
    <lineage>
        <taxon>Bacteria</taxon>
        <taxon>Bacillati</taxon>
        <taxon>Actinomycetota</taxon>
        <taxon>Actinomycetes</taxon>
        <taxon>Micrococcales</taxon>
        <taxon>Cellulomonadaceae</taxon>
        <taxon>Cellulomonas</taxon>
    </lineage>
</organism>
<dbReference type="CDD" id="cd04301">
    <property type="entry name" value="NAT_SF"/>
    <property type="match status" value="1"/>
</dbReference>
<comment type="caution">
    <text evidence="2">The sequence shown here is derived from an EMBL/GenBank/DDBJ whole genome shotgun (WGS) entry which is preliminary data.</text>
</comment>
<accession>A0ABU0EKE9</accession>
<evidence type="ECO:0000313" key="3">
    <source>
        <dbReference type="Proteomes" id="UP001239626"/>
    </source>
</evidence>
<dbReference type="EMBL" id="JAUSVB010000006">
    <property type="protein sequence ID" value="MDQ0375548.1"/>
    <property type="molecule type" value="Genomic_DNA"/>
</dbReference>
<sequence length="198" mass="21303">MQAIRVETATPDRWSDVVAAFGGRASAPGSCWCQRFRTHDQPSNRDELHREIEAADVPVGLVAYVDGSPAGWSRVVPRATLPGVTGNRALRRLLDDDPVAWWVTCFAVRRGHRGAGVGTALLVAAVEHARRHGASVLEGHPVDVTRLRAAKVSGSAVFTGTLAMFEAAGFHEIGRTYPSRPVMRVDLAGTRASDLCRA</sequence>